<dbReference type="GO" id="GO:0031369">
    <property type="term" value="F:translation initiation factor binding"/>
    <property type="evidence" value="ECO:0007669"/>
    <property type="project" value="TreeGrafter"/>
</dbReference>
<evidence type="ECO:0000256" key="2">
    <source>
        <dbReference type="ARBA" id="ARBA00011056"/>
    </source>
</evidence>
<dbReference type="Pfam" id="PF07817">
    <property type="entry name" value="GLE1"/>
    <property type="match status" value="1"/>
</dbReference>
<accession>A0A9D4SLV9</accession>
<dbReference type="Proteomes" id="UP000828236">
    <property type="component" value="Unassembled WGS sequence"/>
</dbReference>
<evidence type="ECO:0000256" key="9">
    <source>
        <dbReference type="ARBA" id="ARBA00024680"/>
    </source>
</evidence>
<evidence type="ECO:0000256" key="6">
    <source>
        <dbReference type="ARBA" id="ARBA00023010"/>
    </source>
</evidence>
<feature type="compositionally biased region" description="Basic residues" evidence="14">
    <location>
        <begin position="1209"/>
        <end position="1222"/>
    </location>
</feature>
<feature type="compositionally biased region" description="Acidic residues" evidence="14">
    <location>
        <begin position="1060"/>
        <end position="1074"/>
    </location>
</feature>
<dbReference type="InterPro" id="IPR038506">
    <property type="entry name" value="GLE1-like_sf"/>
</dbReference>
<protein>
    <recommendedName>
        <fullName evidence="10">mRNA export factor GLE1</fullName>
    </recommendedName>
    <alternativeName>
        <fullName evidence="12">GLE1 RNA export mediator</fullName>
    </alternativeName>
    <alternativeName>
        <fullName evidence="11">Nucleoporin GLE1</fullName>
    </alternativeName>
</protein>
<dbReference type="EMBL" id="SDOV01000001">
    <property type="protein sequence ID" value="KAH7646522.1"/>
    <property type="molecule type" value="Genomic_DNA"/>
</dbReference>
<dbReference type="GO" id="GO:0005543">
    <property type="term" value="F:phospholipid binding"/>
    <property type="evidence" value="ECO:0007669"/>
    <property type="project" value="TreeGrafter"/>
</dbReference>
<evidence type="ECO:0000256" key="4">
    <source>
        <dbReference type="ARBA" id="ARBA00022816"/>
    </source>
</evidence>
<dbReference type="PANTHER" id="PTHR12960">
    <property type="entry name" value="GLE-1-RELATED"/>
    <property type="match status" value="1"/>
</dbReference>
<comment type="caution">
    <text evidence="15">The sequence shown here is derived from an EMBL/GenBank/DDBJ whole genome shotgun (WGS) entry which is preliminary data.</text>
</comment>
<evidence type="ECO:0000256" key="5">
    <source>
        <dbReference type="ARBA" id="ARBA00022927"/>
    </source>
</evidence>
<organism evidence="15">
    <name type="scientific">Dermatophagoides farinae</name>
    <name type="common">American house dust mite</name>
    <dbReference type="NCBI Taxonomy" id="6954"/>
    <lineage>
        <taxon>Eukaryota</taxon>
        <taxon>Metazoa</taxon>
        <taxon>Ecdysozoa</taxon>
        <taxon>Arthropoda</taxon>
        <taxon>Chelicerata</taxon>
        <taxon>Arachnida</taxon>
        <taxon>Acari</taxon>
        <taxon>Acariformes</taxon>
        <taxon>Sarcoptiformes</taxon>
        <taxon>Astigmata</taxon>
        <taxon>Psoroptidia</taxon>
        <taxon>Analgoidea</taxon>
        <taxon>Pyroglyphidae</taxon>
        <taxon>Dermatophagoidinae</taxon>
        <taxon>Dermatophagoides</taxon>
    </lineage>
</organism>
<feature type="compositionally biased region" description="Acidic residues" evidence="14">
    <location>
        <begin position="1043"/>
        <end position="1053"/>
    </location>
</feature>
<evidence type="ECO:0000313" key="15">
    <source>
        <dbReference type="EMBL" id="KAH7646522.1"/>
    </source>
</evidence>
<feature type="compositionally biased region" description="Polar residues" evidence="14">
    <location>
        <begin position="1193"/>
        <end position="1203"/>
    </location>
</feature>
<comment type="subcellular location">
    <subcellularLocation>
        <location evidence="1">Nucleus</location>
        <location evidence="1">Nuclear pore complex</location>
    </subcellularLocation>
</comment>
<feature type="region of interest" description="Disordered" evidence="14">
    <location>
        <begin position="317"/>
        <end position="341"/>
    </location>
</feature>
<feature type="coiled-coil region" evidence="13">
    <location>
        <begin position="632"/>
        <end position="662"/>
    </location>
</feature>
<evidence type="ECO:0000256" key="13">
    <source>
        <dbReference type="SAM" id="Coils"/>
    </source>
</evidence>
<dbReference type="GO" id="GO:0044614">
    <property type="term" value="C:nuclear pore cytoplasmic filaments"/>
    <property type="evidence" value="ECO:0007669"/>
    <property type="project" value="TreeGrafter"/>
</dbReference>
<reference evidence="15" key="1">
    <citation type="submission" date="2020-06" db="EMBL/GenBank/DDBJ databases">
        <authorList>
            <person name="Ji K."/>
            <person name="Li J."/>
        </authorList>
    </citation>
    <scope>NUCLEOTIDE SEQUENCE</scope>
    <source>
        <strain evidence="15">JKM2019</strain>
        <tissue evidence="15">Whole body</tissue>
    </source>
</reference>
<feature type="compositionally biased region" description="Acidic residues" evidence="14">
    <location>
        <begin position="1087"/>
        <end position="1096"/>
    </location>
</feature>
<dbReference type="GO" id="GO:0005737">
    <property type="term" value="C:cytoplasm"/>
    <property type="evidence" value="ECO:0007669"/>
    <property type="project" value="TreeGrafter"/>
</dbReference>
<keyword evidence="6" id="KW-0811">Translocation</keyword>
<evidence type="ECO:0000256" key="10">
    <source>
        <dbReference type="ARBA" id="ARBA00026227"/>
    </source>
</evidence>
<evidence type="ECO:0000256" key="3">
    <source>
        <dbReference type="ARBA" id="ARBA00022448"/>
    </source>
</evidence>
<dbReference type="PANTHER" id="PTHR12960:SF0">
    <property type="entry name" value="MRNA EXPORT FACTOR GLE1"/>
    <property type="match status" value="1"/>
</dbReference>
<evidence type="ECO:0000256" key="14">
    <source>
        <dbReference type="SAM" id="MobiDB-lite"/>
    </source>
</evidence>
<gene>
    <name evidence="15" type="ORF">HUG17_2060</name>
</gene>
<keyword evidence="13" id="KW-0175">Coiled coil</keyword>
<dbReference type="GO" id="GO:0016973">
    <property type="term" value="P:poly(A)+ mRNA export from nucleus"/>
    <property type="evidence" value="ECO:0007669"/>
    <property type="project" value="InterPro"/>
</dbReference>
<evidence type="ECO:0000256" key="11">
    <source>
        <dbReference type="ARBA" id="ARBA00029983"/>
    </source>
</evidence>
<keyword evidence="7" id="KW-0906">Nuclear pore complex</keyword>
<dbReference type="GO" id="GO:0000822">
    <property type="term" value="F:inositol hexakisphosphate binding"/>
    <property type="evidence" value="ECO:0007669"/>
    <property type="project" value="TreeGrafter"/>
</dbReference>
<evidence type="ECO:0000256" key="1">
    <source>
        <dbReference type="ARBA" id="ARBA00004567"/>
    </source>
</evidence>
<evidence type="ECO:0000256" key="7">
    <source>
        <dbReference type="ARBA" id="ARBA00023132"/>
    </source>
</evidence>
<feature type="region of interest" description="Disordered" evidence="14">
    <location>
        <begin position="1193"/>
        <end position="1251"/>
    </location>
</feature>
<keyword evidence="4" id="KW-0509">mRNA transport</keyword>
<keyword evidence="8" id="KW-0539">Nucleus</keyword>
<feature type="region of interest" description="Disordered" evidence="14">
    <location>
        <begin position="953"/>
        <end position="1113"/>
    </location>
</feature>
<name>A0A9D4SLV9_DERFA</name>
<keyword evidence="5" id="KW-0653">Protein transport</keyword>
<feature type="compositionally biased region" description="Acidic residues" evidence="14">
    <location>
        <begin position="956"/>
        <end position="968"/>
    </location>
</feature>
<evidence type="ECO:0000256" key="8">
    <source>
        <dbReference type="ARBA" id="ARBA00023242"/>
    </source>
</evidence>
<keyword evidence="3" id="KW-0813">Transport</keyword>
<evidence type="ECO:0000256" key="12">
    <source>
        <dbReference type="ARBA" id="ARBA00030897"/>
    </source>
</evidence>
<dbReference type="Gene3D" id="1.25.40.510">
    <property type="entry name" value="GLE1-like"/>
    <property type="match status" value="1"/>
</dbReference>
<dbReference type="AlphaFoldDB" id="A0A9D4SLV9"/>
<proteinExistence type="inferred from homology"/>
<comment type="function">
    <text evidence="9">Required for the export of mRNAs containing poly(A) tails from the nucleus into the cytoplasm. May be involved in the terminal step of the mRNA transport through the nuclear pore complex (NPC).</text>
</comment>
<feature type="coiled-coil region" evidence="13">
    <location>
        <begin position="117"/>
        <end position="155"/>
    </location>
</feature>
<dbReference type="GO" id="GO:0015031">
    <property type="term" value="P:protein transport"/>
    <property type="evidence" value="ECO:0007669"/>
    <property type="project" value="UniProtKB-KW"/>
</dbReference>
<feature type="compositionally biased region" description="Low complexity" evidence="14">
    <location>
        <begin position="321"/>
        <end position="341"/>
    </location>
</feature>
<reference evidence="15" key="2">
    <citation type="journal article" date="2021" name="World Allergy Organ. J.">
        <title>Chromosome-level assembly of Dermatophagoides farinae genome and transcriptome reveals two novel allergens Der f 37 and Der f 39.</title>
        <authorList>
            <person name="Chen J."/>
            <person name="Cai Z."/>
            <person name="Fan D."/>
            <person name="Hu J."/>
            <person name="Hou Y."/>
            <person name="He Y."/>
            <person name="Zhang Z."/>
            <person name="Zhao Z."/>
            <person name="Gao P."/>
            <person name="Hu W."/>
            <person name="Sun J."/>
            <person name="Li J."/>
            <person name="Ji K."/>
        </authorList>
    </citation>
    <scope>NUCLEOTIDE SEQUENCE</scope>
    <source>
        <strain evidence="15">JKM2019</strain>
    </source>
</reference>
<dbReference type="InterPro" id="IPR012476">
    <property type="entry name" value="GLE1"/>
</dbReference>
<sequence>MSTIVEALKQTKKGQLKYDCNWKEEGRTEEIVNSVKQNLATLNLSPSMKIHSPLSKVSHSLMMPTVKSNLNGINNHEKVIDDTLDNLITDNDNDDLDEKSNDPNFSITDIELKNYEKQKKIEVIQRLEERQREWNEKNESIMKKYEDQMRMIQKKYLLESMRFQKKYDDEIQQLEIELESSTKPQSLSGDDTMGTRKRNLKLREIEEKHKLLLKEKERKQQQQNELKLWLTTSKEKIDQSVRIFDERLKEFPDDDDLNHQRNVAKLLEQDIEVLLLSKNEYTDEDRKFCEDKLGEFLKINEKFSIQFAELKRRQDEIAQKNSTSSSSNLTSEKPISIQSSNNINDSMMQTVMNEQENVVKNKFKTSRDLYIDYQSKLIKFENLCQQFQDNESKKPLRTALQLYVRSIINSICNISIEHLREKVSRLLNLFGQKWFEHKGKKISISDADYSYHFAITTTVKIILLVASKQQNISLKLAPVIVILWANVSMFGDIFLAHLYLSCPYVIPYFPTRTNNQNDTEYTIVLGYQFDKNGQLESEESFQSRMFSLMELYSSIIQCNMPMEEHPRNIHFGWRWLAMILNDQPADQITALLLDAFLSMSAHKMLSTYGRQFLKLFYYIQSDFIQRIETITKKEERQTLMKLKSLLQDMNRKLSRMQQQQQQQSIGFDTIAKNLAPNDVTATVSSPAIISTALESKTNITSPPTVVYQQHHHPSLSISEANDYKNNSLVLSSMVFYDEQPIDPNSSAIKILTNKPKIIYSDRSNNNNNNNGDDDEYHLERDIDQYFKNKEKRIRFRQNQHDDSNDDDDDDEDLINLIDNRKQVVNIIEVKRPPTNVPPPETIIYKGRRFRLFRPPKYMLQRAKKRILPAESIVEDDPHHHRNHYHHEIPRHRSNRNKARVGRKAYAGKLSEFPVLPPLNRGQPMVAKVYWRRTIYPMSSTMNRPKRRTIYETVTTNDDDDDDDDDNLDENSRQKRQNKKIEKYIVLYVRKNPRDKNNNTQNKNSKTIDEPFMATSSDNMPQKISIKNKKTKSSPQTSFHELYNDDDIDDEEPDSSPWSLDSDDDVDDDEDFDDEQTAKNRNDNEGGGGDDDDDVDDNNTSNNDDENNYKKLEKFQRPIPKWPVWNKMGIPSLAPLPMPPESSSSSSSYTNDPVTKPIINFYHHQYTSDSPELVSKNNNNDSERHRENIVHRIPTTSSNKNFIGNNNYNPHHHHHHPHPHRHNNNNEINNNPKYKKKKNREQNHSKSSQTKKFFKIVNYNIDQ</sequence>
<comment type="similarity">
    <text evidence="2">Belongs to the GLE1 family.</text>
</comment>